<evidence type="ECO:0000259" key="1">
    <source>
        <dbReference type="SMART" id="SM00382"/>
    </source>
</evidence>
<sequence length="274" mass="31795">MQSMQESIKKLWKEYGVVAFVEKKTCDVCGDEYSMYERTDREGNKHLMGMCMTCENKKLRAKFPKTKEELDNNKFNIWISHHENIEKSIHESSFESYKPQTDKQREALRLCKGYVSKFNNFSKKHSLVFKGDVGLGKSHLAASILKELREQGYKVMFLTTTDLMNMIKSTFNYNSAQTQDDIIKRLESLDLLVLDDVGAEYVKRDAQGFETWASEVLFQVINSRQALPTVYTTNYKAEDFSAKYGKQGKRILSRMLNSAEIIEFDGVDQRINNF</sequence>
<dbReference type="PANTHER" id="PTHR30050:SF4">
    <property type="entry name" value="ATP-BINDING PROTEIN RV3427C IN INSERTION SEQUENCE-RELATED"/>
    <property type="match status" value="1"/>
</dbReference>
<dbReference type="GO" id="GO:0006260">
    <property type="term" value="P:DNA replication"/>
    <property type="evidence" value="ECO:0007669"/>
    <property type="project" value="TreeGrafter"/>
</dbReference>
<dbReference type="InterPro" id="IPR002611">
    <property type="entry name" value="IstB_ATP-bd"/>
</dbReference>
<dbReference type="CDD" id="cd00009">
    <property type="entry name" value="AAA"/>
    <property type="match status" value="1"/>
</dbReference>
<dbReference type="STRING" id="306541.SAMN05421668_13324"/>
<evidence type="ECO:0000313" key="5">
    <source>
        <dbReference type="Proteomes" id="UP000321773"/>
    </source>
</evidence>
<protein>
    <submittedName>
        <fullName evidence="3">DNA replication protein DnaC</fullName>
    </submittedName>
</protein>
<feature type="domain" description="AAA+ ATPase" evidence="1">
    <location>
        <begin position="123"/>
        <end position="268"/>
    </location>
</feature>
<dbReference type="OrthoDB" id="2052561at2"/>
<dbReference type="PANTHER" id="PTHR30050">
    <property type="entry name" value="CHROMOSOMAL REPLICATION INITIATOR PROTEIN DNAA"/>
    <property type="match status" value="1"/>
</dbReference>
<dbReference type="RefSeq" id="WP_062323267.1">
    <property type="nucleotide sequence ID" value="NZ_BJWJ01000041.1"/>
</dbReference>
<proteinExistence type="predicted"/>
<accession>A0A1I6UTR3</accession>
<dbReference type="SMART" id="SM00382">
    <property type="entry name" value="AAA"/>
    <property type="match status" value="1"/>
</dbReference>
<dbReference type="InterPro" id="IPR003593">
    <property type="entry name" value="AAA+_ATPase"/>
</dbReference>
<gene>
    <name evidence="2" type="ORF">HMI01_26050</name>
    <name evidence="3" type="ORF">SAMN05421668_13324</name>
</gene>
<evidence type="ECO:0000313" key="3">
    <source>
        <dbReference type="EMBL" id="SFT04747.1"/>
    </source>
</evidence>
<name>A0A1I6UTR3_9BACI</name>
<evidence type="ECO:0000313" key="2">
    <source>
        <dbReference type="EMBL" id="GEM05617.1"/>
    </source>
</evidence>
<dbReference type="Gene3D" id="3.40.50.300">
    <property type="entry name" value="P-loop containing nucleotide triphosphate hydrolases"/>
    <property type="match status" value="1"/>
</dbReference>
<dbReference type="SUPFAM" id="SSF52540">
    <property type="entry name" value="P-loop containing nucleoside triphosphate hydrolases"/>
    <property type="match status" value="1"/>
</dbReference>
<dbReference type="InterPro" id="IPR027417">
    <property type="entry name" value="P-loop_NTPase"/>
</dbReference>
<organism evidence="3 4">
    <name type="scientific">Halolactibacillus miurensis</name>
    <dbReference type="NCBI Taxonomy" id="306541"/>
    <lineage>
        <taxon>Bacteria</taxon>
        <taxon>Bacillati</taxon>
        <taxon>Bacillota</taxon>
        <taxon>Bacilli</taxon>
        <taxon>Bacillales</taxon>
        <taxon>Bacillaceae</taxon>
        <taxon>Halolactibacillus</taxon>
    </lineage>
</organism>
<dbReference type="EMBL" id="BJWJ01000041">
    <property type="protein sequence ID" value="GEM05617.1"/>
    <property type="molecule type" value="Genomic_DNA"/>
</dbReference>
<keyword evidence="5" id="KW-1185">Reference proteome</keyword>
<reference evidence="2 5" key="2">
    <citation type="submission" date="2019-07" db="EMBL/GenBank/DDBJ databases">
        <title>Whole genome shotgun sequence of Halolactibacillus miurensis NBRC 100873.</title>
        <authorList>
            <person name="Hosoyama A."/>
            <person name="Uohara A."/>
            <person name="Ohji S."/>
            <person name="Ichikawa N."/>
        </authorList>
    </citation>
    <scope>NUCLEOTIDE SEQUENCE [LARGE SCALE GENOMIC DNA]</scope>
    <source>
        <strain evidence="2 5">NBRC 100873</strain>
    </source>
</reference>
<dbReference type="Pfam" id="PF01695">
    <property type="entry name" value="IstB_IS21"/>
    <property type="match status" value="1"/>
</dbReference>
<evidence type="ECO:0000313" key="4">
    <source>
        <dbReference type="Proteomes" id="UP000199139"/>
    </source>
</evidence>
<dbReference type="GO" id="GO:0005524">
    <property type="term" value="F:ATP binding"/>
    <property type="evidence" value="ECO:0007669"/>
    <property type="project" value="InterPro"/>
</dbReference>
<dbReference type="Proteomes" id="UP000321773">
    <property type="component" value="Unassembled WGS sequence"/>
</dbReference>
<dbReference type="Proteomes" id="UP000199139">
    <property type="component" value="Unassembled WGS sequence"/>
</dbReference>
<dbReference type="EMBL" id="FPAI01000033">
    <property type="protein sequence ID" value="SFT04747.1"/>
    <property type="molecule type" value="Genomic_DNA"/>
</dbReference>
<dbReference type="AlphaFoldDB" id="A0A1I6UTR3"/>
<reference evidence="3 4" key="1">
    <citation type="submission" date="2016-10" db="EMBL/GenBank/DDBJ databases">
        <authorList>
            <person name="de Groot N.N."/>
        </authorList>
    </citation>
    <scope>NUCLEOTIDE SEQUENCE [LARGE SCALE GENOMIC DNA]</scope>
    <source>
        <strain evidence="3 4">DSM 17074</strain>
    </source>
</reference>